<evidence type="ECO:0000313" key="1">
    <source>
        <dbReference type="EMBL" id="KAK3388609.1"/>
    </source>
</evidence>
<sequence>MASTISSVSPMQASIESATDALSIDQGYLHVPGATCLFSLLKQTLTQFATTYDVLPTSLQSLLLSQGQLERILNSIFDTSSLAFVTEQEFRIEAGLDDHDKATLFIQAVAGIAMIFERLLHASCSSSSSIPEDKIGCLFSRELQLFAESEQRRAMLDRIGHTSLLSHCYTKHELVSFLVGVVEGRLSGQKHVAGSNLPLNAVGEDLLSESVAWVSDRSCKNMGLPWGFTIMALN</sequence>
<dbReference type="Proteomes" id="UP001281003">
    <property type="component" value="Unassembled WGS sequence"/>
</dbReference>
<dbReference type="EMBL" id="JAUTDP010000015">
    <property type="protein sequence ID" value="KAK3388609.1"/>
    <property type="molecule type" value="Genomic_DNA"/>
</dbReference>
<name>A0AAE0NVY8_SORBR</name>
<reference evidence="1" key="2">
    <citation type="submission" date="2023-07" db="EMBL/GenBank/DDBJ databases">
        <authorList>
            <consortium name="Lawrence Berkeley National Laboratory"/>
            <person name="Haridas S."/>
            <person name="Hensen N."/>
            <person name="Bonometti L."/>
            <person name="Westerberg I."/>
            <person name="Brannstrom I.O."/>
            <person name="Guillou S."/>
            <person name="Cros-Aarteil S."/>
            <person name="Calhoun S."/>
            <person name="Kuo A."/>
            <person name="Mondo S."/>
            <person name="Pangilinan J."/>
            <person name="Riley R."/>
            <person name="LaButti K."/>
            <person name="Andreopoulos B."/>
            <person name="Lipzen A."/>
            <person name="Chen C."/>
            <person name="Yanf M."/>
            <person name="Daum C."/>
            <person name="Ng V."/>
            <person name="Clum A."/>
            <person name="Steindorff A."/>
            <person name="Ohm R."/>
            <person name="Martin F."/>
            <person name="Silar P."/>
            <person name="Natvig D."/>
            <person name="Lalanne C."/>
            <person name="Gautier V."/>
            <person name="Ament-velasquez S.L."/>
            <person name="Kruys A."/>
            <person name="Hutchinson M.I."/>
            <person name="Powell A.J."/>
            <person name="Barry K."/>
            <person name="Miller A.N."/>
            <person name="Grigoriev I.V."/>
            <person name="Debuchy R."/>
            <person name="Gladieux P."/>
            <person name="Thoren M.H."/>
            <person name="Johannesson H."/>
        </authorList>
    </citation>
    <scope>NUCLEOTIDE SEQUENCE</scope>
    <source>
        <strain evidence="1">FGSC 1904</strain>
    </source>
</reference>
<accession>A0AAE0NVY8</accession>
<evidence type="ECO:0000313" key="2">
    <source>
        <dbReference type="Proteomes" id="UP001281003"/>
    </source>
</evidence>
<dbReference type="AlphaFoldDB" id="A0AAE0NVY8"/>
<reference evidence="1" key="1">
    <citation type="journal article" date="2023" name="Mol. Phylogenet. Evol.">
        <title>Genome-scale phylogeny and comparative genomics of the fungal order Sordariales.</title>
        <authorList>
            <person name="Hensen N."/>
            <person name="Bonometti L."/>
            <person name="Westerberg I."/>
            <person name="Brannstrom I.O."/>
            <person name="Guillou S."/>
            <person name="Cros-Aarteil S."/>
            <person name="Calhoun S."/>
            <person name="Haridas S."/>
            <person name="Kuo A."/>
            <person name="Mondo S."/>
            <person name="Pangilinan J."/>
            <person name="Riley R."/>
            <person name="LaButti K."/>
            <person name="Andreopoulos B."/>
            <person name="Lipzen A."/>
            <person name="Chen C."/>
            <person name="Yan M."/>
            <person name="Daum C."/>
            <person name="Ng V."/>
            <person name="Clum A."/>
            <person name="Steindorff A."/>
            <person name="Ohm R.A."/>
            <person name="Martin F."/>
            <person name="Silar P."/>
            <person name="Natvig D.O."/>
            <person name="Lalanne C."/>
            <person name="Gautier V."/>
            <person name="Ament-Velasquez S.L."/>
            <person name="Kruys A."/>
            <person name="Hutchinson M.I."/>
            <person name="Powell A.J."/>
            <person name="Barry K."/>
            <person name="Miller A.N."/>
            <person name="Grigoriev I.V."/>
            <person name="Debuchy R."/>
            <person name="Gladieux P."/>
            <person name="Hiltunen Thoren M."/>
            <person name="Johannesson H."/>
        </authorList>
    </citation>
    <scope>NUCLEOTIDE SEQUENCE</scope>
    <source>
        <strain evidence="1">FGSC 1904</strain>
    </source>
</reference>
<organism evidence="1 2">
    <name type="scientific">Sordaria brevicollis</name>
    <dbReference type="NCBI Taxonomy" id="83679"/>
    <lineage>
        <taxon>Eukaryota</taxon>
        <taxon>Fungi</taxon>
        <taxon>Dikarya</taxon>
        <taxon>Ascomycota</taxon>
        <taxon>Pezizomycotina</taxon>
        <taxon>Sordariomycetes</taxon>
        <taxon>Sordariomycetidae</taxon>
        <taxon>Sordariales</taxon>
        <taxon>Sordariaceae</taxon>
        <taxon>Sordaria</taxon>
    </lineage>
</organism>
<protein>
    <submittedName>
        <fullName evidence="1">Uncharacterized protein</fullName>
    </submittedName>
</protein>
<keyword evidence="2" id="KW-1185">Reference proteome</keyword>
<comment type="caution">
    <text evidence="1">The sequence shown here is derived from an EMBL/GenBank/DDBJ whole genome shotgun (WGS) entry which is preliminary data.</text>
</comment>
<proteinExistence type="predicted"/>
<gene>
    <name evidence="1" type="ORF">B0T20DRAFT_490709</name>
</gene>